<evidence type="ECO:0000313" key="2">
    <source>
        <dbReference type="EMBL" id="KAL3805161.1"/>
    </source>
</evidence>
<feature type="region of interest" description="Disordered" evidence="1">
    <location>
        <begin position="554"/>
        <end position="583"/>
    </location>
</feature>
<feature type="compositionally biased region" description="Polar residues" evidence="1">
    <location>
        <begin position="1030"/>
        <end position="1041"/>
    </location>
</feature>
<feature type="region of interest" description="Disordered" evidence="1">
    <location>
        <begin position="634"/>
        <end position="890"/>
    </location>
</feature>
<dbReference type="Proteomes" id="UP001530400">
    <property type="component" value="Unassembled WGS sequence"/>
</dbReference>
<evidence type="ECO:0000256" key="1">
    <source>
        <dbReference type="SAM" id="MobiDB-lite"/>
    </source>
</evidence>
<feature type="compositionally biased region" description="Polar residues" evidence="1">
    <location>
        <begin position="664"/>
        <end position="682"/>
    </location>
</feature>
<feature type="compositionally biased region" description="Pro residues" evidence="1">
    <location>
        <begin position="86"/>
        <end position="96"/>
    </location>
</feature>
<feature type="compositionally biased region" description="Basic and acidic residues" evidence="1">
    <location>
        <begin position="929"/>
        <end position="938"/>
    </location>
</feature>
<feature type="compositionally biased region" description="Basic and acidic residues" evidence="1">
    <location>
        <begin position="683"/>
        <end position="725"/>
    </location>
</feature>
<feature type="compositionally biased region" description="Pro residues" evidence="1">
    <location>
        <begin position="568"/>
        <end position="579"/>
    </location>
</feature>
<feature type="compositionally biased region" description="Basic and acidic residues" evidence="1">
    <location>
        <begin position="643"/>
        <end position="654"/>
    </location>
</feature>
<feature type="compositionally biased region" description="Polar residues" evidence="1">
    <location>
        <begin position="726"/>
        <end position="742"/>
    </location>
</feature>
<comment type="caution">
    <text evidence="2">The sequence shown here is derived from an EMBL/GenBank/DDBJ whole genome shotgun (WGS) entry which is preliminary data.</text>
</comment>
<proteinExistence type="predicted"/>
<feature type="compositionally biased region" description="Polar residues" evidence="1">
    <location>
        <begin position="769"/>
        <end position="790"/>
    </location>
</feature>
<keyword evidence="3" id="KW-1185">Reference proteome</keyword>
<reference evidence="2 3" key="1">
    <citation type="submission" date="2024-10" db="EMBL/GenBank/DDBJ databases">
        <title>Updated reference genomes for cyclostephanoid diatoms.</title>
        <authorList>
            <person name="Roberts W.R."/>
            <person name="Alverson A.J."/>
        </authorList>
    </citation>
    <scope>NUCLEOTIDE SEQUENCE [LARGE SCALE GENOMIC DNA]</scope>
    <source>
        <strain evidence="2 3">AJA010-31</strain>
    </source>
</reference>
<sequence>MKILQPGLHYFICCTAAISSQAAFVPTSPSSIIQHAKSNNNIALFSTNTKPNTSPLSSLQDALPDLNIEKLNPLLSSSSTTKDKVPSPPTPPPFDPTNPEALIAITKSFIATDFGIQSSQLPSYSTAQKKKKSSNDNDELDDYESTTPLALPFYSSSLLSNDFIWISANNLNDGRAGILNKSEYLAAGRYFNLRKSFPDLEYRAHDFRVIVNEAQMYNDVDAAASASSGDEITVRFTTLAVGTFRGMPLRLRSKVLEPNGKVMRCPPTSVSITFATRGENAGKIIKLVNDMVMDRGFGNTNGLSGIAGAAVVAGAAPSDWEVYPPLVSAGRIFGRPMKMIQERDEDEGYLPPFPESVMIQLAKGVTATNLGLDDPDLLADEFTYIEPLMGPMDKERYIAVFDEFNVRDAVPDLDYQFQNYRIDPYDPYRVWIDTRARGTRTGPIGKNTAPSPSKYLAPPESISLTFDNDGFCTRITAGAPLDPLLGNTGLLGGVYGLLYATETPENPLKTRTFNLLLNRAQKVVLKAVTKAGVDEYRLSDGRIISGNKPVARLPPASSSISVSNESLPTPPKLPVPPPKETAQTPFFAAPKANPTISLSTKQSDSPKAPPRPKAATVALPKPTPAATIKVTETKPAAPQLEPVKAEPSKPKVISDDPQDPVTDAFSSFFGTSEVTNTQSTSKSVEKNIEPAKSTNKIEELRKAAAEARKEAAEAKLRAAEQRALTEENNATPKQVAVQTTSEPPKRSPTLNIFAAKPTSKASFPPPSTPAQKSPTFSIFGSPPSASKGSVTKTPPQSPPSTPKKSLTLPLFGSTVSSSEKAPAQKPQQKTPTLSLFGSSPTTSAPKASVPPKPAKKAAAKGTAKKAQTFSIAGVGGSPPKVSTKQSKGKVAAKKAVVNKEVVKNASAKKETTKAPTFGLFQGSTNSAPVKKEAPKPEATKSPTFSLFGTKPSASTPPKAVPEQPVANKSPSFSLFSGRQKTKPTPVGKTYTELKPKQVATASSSDSKSSSGSSLFGGFFGGSSSGEGSTKKATPNESNSQPAKKRTPAKAQPTTAEGVPTLKQWKVNPDNSIEARIYGSSSFRDGATVTTSPIGKNFKIAKGNVIQTSSGSKYLLS</sequence>
<accession>A0ABD3R021</accession>
<feature type="compositionally biased region" description="Polar residues" evidence="1">
    <location>
        <begin position="596"/>
        <end position="605"/>
    </location>
</feature>
<feature type="region of interest" description="Disordered" evidence="1">
    <location>
        <begin position="76"/>
        <end position="98"/>
    </location>
</feature>
<name>A0ABD3R021_9STRA</name>
<dbReference type="EMBL" id="JALLPJ020000014">
    <property type="protein sequence ID" value="KAL3805161.1"/>
    <property type="molecule type" value="Genomic_DNA"/>
</dbReference>
<feature type="region of interest" description="Disordered" evidence="1">
    <location>
        <begin position="905"/>
        <end position="1066"/>
    </location>
</feature>
<organism evidence="2 3">
    <name type="scientific">Cyclotella atomus</name>
    <dbReference type="NCBI Taxonomy" id="382360"/>
    <lineage>
        <taxon>Eukaryota</taxon>
        <taxon>Sar</taxon>
        <taxon>Stramenopiles</taxon>
        <taxon>Ochrophyta</taxon>
        <taxon>Bacillariophyta</taxon>
        <taxon>Coscinodiscophyceae</taxon>
        <taxon>Thalassiosirophycidae</taxon>
        <taxon>Stephanodiscales</taxon>
        <taxon>Stephanodiscaceae</taxon>
        <taxon>Cyclotella</taxon>
    </lineage>
</organism>
<feature type="compositionally biased region" description="Low complexity" evidence="1">
    <location>
        <begin position="1002"/>
        <end position="1016"/>
    </location>
</feature>
<feature type="compositionally biased region" description="Polar residues" evidence="1">
    <location>
        <begin position="940"/>
        <end position="955"/>
    </location>
</feature>
<feature type="compositionally biased region" description="Polar residues" evidence="1">
    <location>
        <begin position="966"/>
        <end position="978"/>
    </location>
</feature>
<dbReference type="AlphaFoldDB" id="A0ABD3R021"/>
<feature type="region of interest" description="Disordered" evidence="1">
    <location>
        <begin position="596"/>
        <end position="618"/>
    </location>
</feature>
<feature type="compositionally biased region" description="Polar residues" evidence="1">
    <location>
        <begin position="556"/>
        <end position="566"/>
    </location>
</feature>
<evidence type="ECO:0000313" key="3">
    <source>
        <dbReference type="Proteomes" id="UP001530400"/>
    </source>
</evidence>
<protein>
    <submittedName>
        <fullName evidence="2">Uncharacterized protein</fullName>
    </submittedName>
</protein>
<gene>
    <name evidence="2" type="ORF">ACHAWO_000696</name>
</gene>
<feature type="compositionally biased region" description="Polar residues" evidence="1">
    <location>
        <begin position="813"/>
        <end position="843"/>
    </location>
</feature>